<evidence type="ECO:0000313" key="3">
    <source>
        <dbReference type="Proteomes" id="UP001168146"/>
    </source>
</evidence>
<proteinExistence type="predicted"/>
<feature type="compositionally biased region" description="Acidic residues" evidence="1">
    <location>
        <begin position="416"/>
        <end position="438"/>
    </location>
</feature>
<feature type="compositionally biased region" description="Basic and acidic residues" evidence="1">
    <location>
        <begin position="248"/>
        <end position="257"/>
    </location>
</feature>
<dbReference type="AlphaFoldDB" id="A0AAN6J625"/>
<sequence>MDKANDFDAELKLRLMERAESYRVRLLQLDSAGREQELNKISQELAQEEQAVQNCAYVVLECFRPAISSSAHKELTMMQETGQQRPSWDYERTRCQKLLRAGACVWCSNYGWDCYTRSYLDALWAAAQMYPDWHDAAAHLNAVMIRRHVGVTRKILVNICDWQKNQSVRVHDHDVSNLEAELALVEWWVSSRPEHLSFSTGAKVVDLADSAQPTHLLAKDDFGVLVQEAYGRKRTRISVSDECGMAKGRTEDSDSPVKRMKLSKDGTGSTNVAVHRPADQDESQIRIRHFETASYADTTSMSDMSSVLHEDSRLLHSTPATSIVSSGSSIQDHAPHCRTLWPSDTELTENELCVIRTPHRFEDQQQEESSAEYVAAGVKEVGRPEEEDSDQADDRDEVIAEIEDRNEVNEVEEVAEVEVGDRDETEETEEAGEVIDVEVDTRNRVEGVNDVDDVDDVDEADDNDEEEGEEEEEKRGENVAGIAAEWKRRSLNVQQQAQQKAKKTKKKRAETAHTARRRVKHAVSKGNINLPTDTDEEAEAPREPLCFPSSKLTRVVLTSEWAV</sequence>
<feature type="compositionally biased region" description="Acidic residues" evidence="1">
    <location>
        <begin position="449"/>
        <end position="472"/>
    </location>
</feature>
<organism evidence="2 3">
    <name type="scientific">Friedmanniomyces endolithicus</name>
    <dbReference type="NCBI Taxonomy" id="329885"/>
    <lineage>
        <taxon>Eukaryota</taxon>
        <taxon>Fungi</taxon>
        <taxon>Dikarya</taxon>
        <taxon>Ascomycota</taxon>
        <taxon>Pezizomycotina</taxon>
        <taxon>Dothideomycetes</taxon>
        <taxon>Dothideomycetidae</taxon>
        <taxon>Mycosphaerellales</taxon>
        <taxon>Teratosphaeriaceae</taxon>
        <taxon>Friedmanniomyces</taxon>
    </lineage>
</organism>
<protein>
    <submittedName>
        <fullName evidence="2">Uncharacterized protein</fullName>
    </submittedName>
</protein>
<dbReference type="Proteomes" id="UP001168146">
    <property type="component" value="Unassembled WGS sequence"/>
</dbReference>
<feature type="region of interest" description="Disordered" evidence="1">
    <location>
        <begin position="416"/>
        <end position="545"/>
    </location>
</feature>
<evidence type="ECO:0000256" key="1">
    <source>
        <dbReference type="SAM" id="MobiDB-lite"/>
    </source>
</evidence>
<feature type="compositionally biased region" description="Basic residues" evidence="1">
    <location>
        <begin position="500"/>
        <end position="523"/>
    </location>
</feature>
<name>A0AAN6J625_9PEZI</name>
<reference evidence="2" key="1">
    <citation type="submission" date="2021-12" db="EMBL/GenBank/DDBJ databases">
        <title>Black yeast isolated from Biological Soil Crust.</title>
        <authorList>
            <person name="Kurbessoian T."/>
        </authorList>
    </citation>
    <scope>NUCLEOTIDE SEQUENCE</scope>
    <source>
        <strain evidence="2">CCFEE 5208</strain>
    </source>
</reference>
<gene>
    <name evidence="2" type="ORF">LTR82_015809</name>
</gene>
<feature type="region of interest" description="Disordered" evidence="1">
    <location>
        <begin position="245"/>
        <end position="273"/>
    </location>
</feature>
<accession>A0AAN6J625</accession>
<dbReference type="EMBL" id="JASUXU010000092">
    <property type="protein sequence ID" value="KAK0307772.1"/>
    <property type="molecule type" value="Genomic_DNA"/>
</dbReference>
<comment type="caution">
    <text evidence="2">The sequence shown here is derived from an EMBL/GenBank/DDBJ whole genome shotgun (WGS) entry which is preliminary data.</text>
</comment>
<evidence type="ECO:0000313" key="2">
    <source>
        <dbReference type="EMBL" id="KAK0307772.1"/>
    </source>
</evidence>